<feature type="region of interest" description="Disordered" evidence="1">
    <location>
        <begin position="123"/>
        <end position="247"/>
    </location>
</feature>
<feature type="compositionally biased region" description="Basic and acidic residues" evidence="1">
    <location>
        <begin position="190"/>
        <end position="235"/>
    </location>
</feature>
<feature type="compositionally biased region" description="Basic and acidic residues" evidence="1">
    <location>
        <begin position="343"/>
        <end position="358"/>
    </location>
</feature>
<feature type="region of interest" description="Disordered" evidence="1">
    <location>
        <begin position="320"/>
        <end position="425"/>
    </location>
</feature>
<keyword evidence="3" id="KW-1185">Reference proteome</keyword>
<feature type="compositionally biased region" description="Acidic residues" evidence="1">
    <location>
        <begin position="134"/>
        <end position="145"/>
    </location>
</feature>
<proteinExistence type="predicted"/>
<feature type="compositionally biased region" description="Basic and acidic residues" evidence="1">
    <location>
        <begin position="412"/>
        <end position="425"/>
    </location>
</feature>
<feature type="compositionally biased region" description="Basic and acidic residues" evidence="1">
    <location>
        <begin position="50"/>
        <end position="64"/>
    </location>
</feature>
<accession>A0ABQ5HTA9</accession>
<dbReference type="EMBL" id="BQNB010019941">
    <property type="protein sequence ID" value="GJT90644.1"/>
    <property type="molecule type" value="Genomic_DNA"/>
</dbReference>
<sequence length="425" mass="47558">MTTPKIRDSPTYQTYLAFATGVATPKPKRIYKKHDSPMIKTTIISLEETPLEKKSAPAKKDVSSKKPLRKQSTGVQIRDTPGVSVSKKKAPAITDKSKGIDLMSGATLLEDAQMKKVLKWSKREIHSLQPSGSDDSDEDSSDNDSDNERTKFDEDENLNLNKNDADIEEEYKEEYVRTPENYESSDDENEHVKKEEYDRIDEELYKDVNVKLKDVEHGEEGKGGAEKTDAGHDDVTQETSYDQVENDAHAFRSYTAEFEKKAQAEKKRYINLVEKSVKDIINNEVKTQLPHILPKEVYDFATHAAVSLTEFGLKKIILDKMQKSKDEDPPAGSDQGLKRRKTSKDAKPSKSPKSKESKSSSSKGTKSQPKSSSKSTKAEESVFEAADIDMPQNQGSDLDNTSEQPNVKAAPKPKEPERPPTPDSD</sequence>
<gene>
    <name evidence="2" type="ORF">Tco_1079489</name>
</gene>
<evidence type="ECO:0000313" key="3">
    <source>
        <dbReference type="Proteomes" id="UP001151760"/>
    </source>
</evidence>
<dbReference type="Proteomes" id="UP001151760">
    <property type="component" value="Unassembled WGS sequence"/>
</dbReference>
<name>A0ABQ5HTA9_9ASTR</name>
<organism evidence="2 3">
    <name type="scientific">Tanacetum coccineum</name>
    <dbReference type="NCBI Taxonomy" id="301880"/>
    <lineage>
        <taxon>Eukaryota</taxon>
        <taxon>Viridiplantae</taxon>
        <taxon>Streptophyta</taxon>
        <taxon>Embryophyta</taxon>
        <taxon>Tracheophyta</taxon>
        <taxon>Spermatophyta</taxon>
        <taxon>Magnoliopsida</taxon>
        <taxon>eudicotyledons</taxon>
        <taxon>Gunneridae</taxon>
        <taxon>Pentapetalae</taxon>
        <taxon>asterids</taxon>
        <taxon>campanulids</taxon>
        <taxon>Asterales</taxon>
        <taxon>Asteraceae</taxon>
        <taxon>Asteroideae</taxon>
        <taxon>Anthemideae</taxon>
        <taxon>Anthemidinae</taxon>
        <taxon>Tanacetum</taxon>
    </lineage>
</organism>
<feature type="compositionally biased region" description="Low complexity" evidence="1">
    <location>
        <begin position="359"/>
        <end position="375"/>
    </location>
</feature>
<reference evidence="2" key="1">
    <citation type="journal article" date="2022" name="Int. J. Mol. Sci.">
        <title>Draft Genome of Tanacetum Coccineum: Genomic Comparison of Closely Related Tanacetum-Family Plants.</title>
        <authorList>
            <person name="Yamashiro T."/>
            <person name="Shiraishi A."/>
            <person name="Nakayama K."/>
            <person name="Satake H."/>
        </authorList>
    </citation>
    <scope>NUCLEOTIDE SEQUENCE</scope>
</reference>
<feature type="region of interest" description="Disordered" evidence="1">
    <location>
        <begin position="48"/>
        <end position="93"/>
    </location>
</feature>
<evidence type="ECO:0000313" key="2">
    <source>
        <dbReference type="EMBL" id="GJT90644.1"/>
    </source>
</evidence>
<protein>
    <submittedName>
        <fullName evidence="2">Uncharacterized protein</fullName>
    </submittedName>
</protein>
<evidence type="ECO:0000256" key="1">
    <source>
        <dbReference type="SAM" id="MobiDB-lite"/>
    </source>
</evidence>
<feature type="compositionally biased region" description="Polar residues" evidence="1">
    <location>
        <begin position="391"/>
        <end position="405"/>
    </location>
</feature>
<reference evidence="2" key="2">
    <citation type="submission" date="2022-01" db="EMBL/GenBank/DDBJ databases">
        <authorList>
            <person name="Yamashiro T."/>
            <person name="Shiraishi A."/>
            <person name="Satake H."/>
            <person name="Nakayama K."/>
        </authorList>
    </citation>
    <scope>NUCLEOTIDE SEQUENCE</scope>
</reference>
<comment type="caution">
    <text evidence="2">The sequence shown here is derived from an EMBL/GenBank/DDBJ whole genome shotgun (WGS) entry which is preliminary data.</text>
</comment>